<gene>
    <name evidence="11" type="ORF">PNOK_0170600</name>
</gene>
<feature type="compositionally biased region" description="Basic and acidic residues" evidence="10">
    <location>
        <begin position="824"/>
        <end position="850"/>
    </location>
</feature>
<dbReference type="GO" id="GO:0017053">
    <property type="term" value="C:transcription repressor complex"/>
    <property type="evidence" value="ECO:0007669"/>
    <property type="project" value="TreeGrafter"/>
</dbReference>
<comment type="caution">
    <text evidence="11">The sequence shown here is derived from an EMBL/GenBank/DDBJ whole genome shotgun (WGS) entry which is preliminary data.</text>
</comment>
<evidence type="ECO:0000313" key="12">
    <source>
        <dbReference type="Proteomes" id="UP000217199"/>
    </source>
</evidence>
<feature type="repeat" description="TPR" evidence="9">
    <location>
        <begin position="262"/>
        <end position="295"/>
    </location>
</feature>
<feature type="compositionally biased region" description="Basic and acidic residues" evidence="10">
    <location>
        <begin position="645"/>
        <end position="671"/>
    </location>
</feature>
<feature type="compositionally biased region" description="Basic and acidic residues" evidence="10">
    <location>
        <begin position="1261"/>
        <end position="1270"/>
    </location>
</feature>
<feature type="compositionally biased region" description="Low complexity" evidence="10">
    <location>
        <begin position="1118"/>
        <end position="1133"/>
    </location>
</feature>
<sequence>MSHRHTIRERDVRLHDPHPPPPPAVLVHQQPPPPAQQSQQAVPLGAPPPPSSQMSVHLNGAVSTTPLPNGHPVPGAPPPPPSHHQHAIHPLPPHAGGLPHHPSMPPPQPHTLSPVVTPAGVPPLDLEYLNNNNSDVCSSNTKQAYKSERRDVALDRRCRRANGVRENYVKAIEYFQRVITFQRNNGEIWSALGHCYLMQDDLQKAYSAYQEALYLLPNPKEDPKLWYGIGILYDRYGSLDHAEEAFASVLQMDKALDFDKANEILFRLGIIYKQQGKYNESLECFDRILRNPPSPLANADIWFQIGHVYEQQKDHVHAKEAYEKVVQENPAHAKVLQQLGWLYHQDGSQFQSQDLAITYLTKSLEADSTDAQSWYLLGRAYMAGQKYNKAYEAYQQAVYRDGRNPTFWCSIGVLYFQINQYRDALDAYSRAIRINPYISEVWFDLGSLYESCNNQISDAIDAYARAAELDQTNQVIAQRLSLLRQAQANGTAVQGQAPVPQDVHPTAYASAVGPPMSMQGGPGPGGPPPPSGLGGAGSQGPPMLMSGAQPQRSIFRSESSRELAPAPVPPPSSGGAPIPDSPHGRVQPFSGGPPPPVILNDEGRRGGATPLAPMDVDRVSNGPGLPSSSNVIGINGGPAPPPPPPREREPYERERERERPIMGREHSRSRENTLNSGPAPLLLHHPQQGGPPPTSSSSSVNGGIVPEHARDPAFYSSGSGANGRRRVPASPSVSPPPGVVARRELREMRDVRDREVRDGYGHVYPGPPPSALPPSANSGLAQTNGTSGGRPRSYSGHSAIYEGGVSSSPPPPPGAGMGMGPQDAWERRSRRDRDSEYRERERIERERERGLGPGYPPSRGPASPMHDYARRNASGSVLGPGTPPVTRPDSTGSGRHNSISERSPVVGPSQGRYASGSGRYVDESVAGGSRGPSPRMMAHSPPGHHANMPPPPRRYDPRFDESPQRGERLERLERDRDRERERYAYEQRDREREREYRERDRYVTHGGSPEMQRGGSLLSVTSGTPRGPGGPSSGPGSIPGEMYPPSGSAESDRRRGRRIMESEPELTGTSQMGGPPMRVTSTPGPGSAGSTASSSQSEQKRKRRTNTGNGRKTKDGDSASAAGSRAPSVAPPSTSSFRGAPPMSQTQQASVGSPEPGSGASVSGSSGRSERRSPIAAPSGTNPFTGLPRREVDEDYDEGVAESLMSLAQGGPVSPTVSVGGRTRVIPGPGPGPSSAGQSPQLSGPVGGVKRPLSPVVGFDGEAKRTRMDILSRSGNRMNTPPPSSALPTSGPGSGGSSGKRSPPNETKRQSPIPMAYNAHITKRSPERSPTSGPNTTGIPSTLSLPPPPSAIVSPSASASGSTSGAPSSSREPAGMLPPITTMEPGSPASRRSASPGDSDRMQVDSVMPSVRRGAHSRSASSSESVAPVSSGSTGSASGRTKMSDMMNPAPTSGPGRRNSGVLGGGVTTSPTTSVGSGNGGGASSQGPATRTSP</sequence>
<evidence type="ECO:0000256" key="6">
    <source>
        <dbReference type="ARBA" id="ARBA00023163"/>
    </source>
</evidence>
<feature type="compositionally biased region" description="Polar residues" evidence="10">
    <location>
        <begin position="888"/>
        <end position="901"/>
    </location>
</feature>
<name>A0A286UQD6_9AGAM</name>
<evidence type="ECO:0000256" key="7">
    <source>
        <dbReference type="ARBA" id="ARBA00023242"/>
    </source>
</evidence>
<dbReference type="FunFam" id="1.25.40.10:FF:000403">
    <property type="entry name" value="General transcriptional repressor, putative"/>
    <property type="match status" value="1"/>
</dbReference>
<keyword evidence="12" id="KW-1185">Reference proteome</keyword>
<dbReference type="GO" id="GO:0031490">
    <property type="term" value="F:chromatin DNA binding"/>
    <property type="evidence" value="ECO:0007669"/>
    <property type="project" value="TreeGrafter"/>
</dbReference>
<evidence type="ECO:0000256" key="4">
    <source>
        <dbReference type="ARBA" id="ARBA00022803"/>
    </source>
</evidence>
<dbReference type="Pfam" id="PF13181">
    <property type="entry name" value="TPR_8"/>
    <property type="match status" value="3"/>
</dbReference>
<dbReference type="OrthoDB" id="418911at2759"/>
<evidence type="ECO:0000256" key="1">
    <source>
        <dbReference type="ARBA" id="ARBA00004123"/>
    </source>
</evidence>
<dbReference type="STRING" id="2282107.A0A286UQD6"/>
<evidence type="ECO:0000256" key="5">
    <source>
        <dbReference type="ARBA" id="ARBA00023015"/>
    </source>
</evidence>
<dbReference type="PANTHER" id="PTHR14017">
    <property type="entry name" value="LYSINE-SPECIFIC DEMETHYLASE"/>
    <property type="match status" value="1"/>
</dbReference>
<dbReference type="PANTHER" id="PTHR14017:SF1">
    <property type="entry name" value="LD02225P"/>
    <property type="match status" value="1"/>
</dbReference>
<dbReference type="Pfam" id="PF07719">
    <property type="entry name" value="TPR_2"/>
    <property type="match status" value="1"/>
</dbReference>
<dbReference type="EMBL" id="NBII01000002">
    <property type="protein sequence ID" value="PAV21749.1"/>
    <property type="molecule type" value="Genomic_DNA"/>
</dbReference>
<evidence type="ECO:0000256" key="2">
    <source>
        <dbReference type="ARBA" id="ARBA00022491"/>
    </source>
</evidence>
<dbReference type="GO" id="GO:0005634">
    <property type="term" value="C:nucleus"/>
    <property type="evidence" value="ECO:0007669"/>
    <property type="project" value="UniProtKB-SubCell"/>
</dbReference>
<dbReference type="PROSITE" id="PS50293">
    <property type="entry name" value="TPR_REGION"/>
    <property type="match status" value="2"/>
</dbReference>
<feature type="compositionally biased region" description="Polar residues" evidence="10">
    <location>
        <begin position="548"/>
        <end position="557"/>
    </location>
</feature>
<keyword evidence="7" id="KW-0539">Nucleus</keyword>
<feature type="repeat" description="TPR" evidence="9">
    <location>
        <begin position="223"/>
        <end position="256"/>
    </location>
</feature>
<keyword evidence="4 9" id="KW-0802">TPR repeat</keyword>
<dbReference type="PROSITE" id="PS50005">
    <property type="entry name" value="TPR"/>
    <property type="match status" value="6"/>
</dbReference>
<feature type="repeat" description="TPR" evidence="9">
    <location>
        <begin position="299"/>
        <end position="332"/>
    </location>
</feature>
<evidence type="ECO:0000256" key="10">
    <source>
        <dbReference type="SAM" id="MobiDB-lite"/>
    </source>
</evidence>
<feature type="repeat" description="TPR" evidence="9">
    <location>
        <begin position="405"/>
        <end position="438"/>
    </location>
</feature>
<feature type="compositionally biased region" description="Basic and acidic residues" evidence="10">
    <location>
        <begin position="8"/>
        <end position="18"/>
    </location>
</feature>
<evidence type="ECO:0000313" key="11">
    <source>
        <dbReference type="EMBL" id="PAV21749.1"/>
    </source>
</evidence>
<proteinExistence type="inferred from homology"/>
<evidence type="ECO:0000256" key="8">
    <source>
        <dbReference type="ARBA" id="ARBA00061082"/>
    </source>
</evidence>
<accession>A0A286UQD6</accession>
<feature type="compositionally biased region" description="Low complexity" evidence="10">
    <location>
        <begin position="1149"/>
        <end position="1167"/>
    </location>
</feature>
<dbReference type="InterPro" id="IPR019734">
    <property type="entry name" value="TPR_rpt"/>
</dbReference>
<dbReference type="Pfam" id="PF00515">
    <property type="entry name" value="TPR_1"/>
    <property type="match status" value="1"/>
</dbReference>
<keyword evidence="2" id="KW-0678">Repressor</keyword>
<dbReference type="InterPro" id="IPR051630">
    <property type="entry name" value="Corepressor-Demethylase"/>
</dbReference>
<feature type="region of interest" description="Disordered" evidence="10">
    <location>
        <begin position="1"/>
        <end position="119"/>
    </location>
</feature>
<protein>
    <submittedName>
        <fullName evidence="11">Transcriptional corepressor</fullName>
    </submittedName>
</protein>
<dbReference type="SMART" id="SM00028">
    <property type="entry name" value="TPR"/>
    <property type="match status" value="9"/>
</dbReference>
<feature type="compositionally biased region" description="Basic and acidic residues" evidence="10">
    <location>
        <begin position="1050"/>
        <end position="1061"/>
    </location>
</feature>
<feature type="region of interest" description="Disordered" evidence="10">
    <location>
        <begin position="493"/>
        <end position="1494"/>
    </location>
</feature>
<comment type="similarity">
    <text evidence="8">Belongs to the CYC8/SSN6 family.</text>
</comment>
<feature type="compositionally biased region" description="Low complexity" evidence="10">
    <location>
        <begin position="1417"/>
        <end position="1439"/>
    </location>
</feature>
<feature type="compositionally biased region" description="Basic and acidic residues" evidence="10">
    <location>
        <begin position="953"/>
        <end position="1003"/>
    </location>
</feature>
<feature type="compositionally biased region" description="Pro residues" evidence="10">
    <location>
        <begin position="19"/>
        <end position="35"/>
    </location>
</feature>
<feature type="compositionally biased region" description="Pro residues" evidence="10">
    <location>
        <begin position="69"/>
        <end position="82"/>
    </location>
</feature>
<keyword evidence="6" id="KW-0804">Transcription</keyword>
<reference evidence="11 12" key="1">
    <citation type="journal article" date="2017" name="Mol. Ecol.">
        <title>Comparative and population genomic landscape of Phellinus noxius: A hypervariable fungus causing root rot in trees.</title>
        <authorList>
            <person name="Chung C.L."/>
            <person name="Lee T.J."/>
            <person name="Akiba M."/>
            <person name="Lee H.H."/>
            <person name="Kuo T.H."/>
            <person name="Liu D."/>
            <person name="Ke H.M."/>
            <person name="Yokoi T."/>
            <person name="Roa M.B."/>
            <person name="Lu M.J."/>
            <person name="Chang Y.Y."/>
            <person name="Ann P.J."/>
            <person name="Tsai J.N."/>
            <person name="Chen C.Y."/>
            <person name="Tzean S.S."/>
            <person name="Ota Y."/>
            <person name="Hattori T."/>
            <person name="Sahashi N."/>
            <person name="Liou R.F."/>
            <person name="Kikuchi T."/>
            <person name="Tsai I.J."/>
        </authorList>
    </citation>
    <scope>NUCLEOTIDE SEQUENCE [LARGE SCALE GENOMIC DNA]</scope>
    <source>
        <strain evidence="11 12">FFPRI411160</strain>
    </source>
</reference>
<feature type="compositionally biased region" description="Low complexity" evidence="10">
    <location>
        <begin position="1385"/>
        <end position="1397"/>
    </location>
</feature>
<feature type="repeat" description="TPR" evidence="9">
    <location>
        <begin position="371"/>
        <end position="404"/>
    </location>
</feature>
<feature type="compositionally biased region" description="Polar residues" evidence="10">
    <location>
        <begin position="1328"/>
        <end position="1339"/>
    </location>
</feature>
<evidence type="ECO:0000256" key="3">
    <source>
        <dbReference type="ARBA" id="ARBA00022737"/>
    </source>
</evidence>
<feature type="compositionally biased region" description="Basic and acidic residues" evidence="10">
    <location>
        <begin position="741"/>
        <end position="760"/>
    </location>
</feature>
<dbReference type="FunFam" id="1.25.40.10:FF:000078">
    <property type="entry name" value="Transcriptional corepressor Cyc8"/>
    <property type="match status" value="1"/>
</dbReference>
<dbReference type="InParanoid" id="A0A286UQD6"/>
<dbReference type="Proteomes" id="UP000217199">
    <property type="component" value="Unassembled WGS sequence"/>
</dbReference>
<organism evidence="11 12">
    <name type="scientific">Pyrrhoderma noxium</name>
    <dbReference type="NCBI Taxonomy" id="2282107"/>
    <lineage>
        <taxon>Eukaryota</taxon>
        <taxon>Fungi</taxon>
        <taxon>Dikarya</taxon>
        <taxon>Basidiomycota</taxon>
        <taxon>Agaricomycotina</taxon>
        <taxon>Agaricomycetes</taxon>
        <taxon>Hymenochaetales</taxon>
        <taxon>Hymenochaetaceae</taxon>
        <taxon>Pyrrhoderma</taxon>
    </lineage>
</organism>
<dbReference type="SUPFAM" id="SSF48452">
    <property type="entry name" value="TPR-like"/>
    <property type="match status" value="1"/>
</dbReference>
<evidence type="ECO:0000256" key="9">
    <source>
        <dbReference type="PROSITE-ProRule" id="PRU00339"/>
    </source>
</evidence>
<keyword evidence="5" id="KW-0805">Transcription regulation</keyword>
<feature type="repeat" description="TPR" evidence="9">
    <location>
        <begin position="186"/>
        <end position="219"/>
    </location>
</feature>
<dbReference type="Gene3D" id="1.25.40.10">
    <property type="entry name" value="Tetratricopeptide repeat domain"/>
    <property type="match status" value="3"/>
</dbReference>
<comment type="subcellular location">
    <subcellularLocation>
        <location evidence="1">Nucleus</location>
    </subcellularLocation>
</comment>
<dbReference type="InterPro" id="IPR013105">
    <property type="entry name" value="TPR_2"/>
</dbReference>
<dbReference type="GO" id="GO:0000122">
    <property type="term" value="P:negative regulation of transcription by RNA polymerase II"/>
    <property type="evidence" value="ECO:0007669"/>
    <property type="project" value="TreeGrafter"/>
</dbReference>
<feature type="compositionally biased region" description="Polar residues" evidence="10">
    <location>
        <begin position="52"/>
        <end position="65"/>
    </location>
</feature>
<feature type="compositionally biased region" description="Low complexity" evidence="10">
    <location>
        <begin position="1080"/>
        <end position="1097"/>
    </location>
</feature>
<feature type="compositionally biased region" description="Low complexity" evidence="10">
    <location>
        <begin position="1233"/>
        <end position="1244"/>
    </location>
</feature>
<keyword evidence="3" id="KW-0677">Repeat</keyword>
<dbReference type="GO" id="GO:0000978">
    <property type="term" value="F:RNA polymerase II cis-regulatory region sequence-specific DNA binding"/>
    <property type="evidence" value="ECO:0007669"/>
    <property type="project" value="TreeGrafter"/>
</dbReference>
<dbReference type="InterPro" id="IPR011990">
    <property type="entry name" value="TPR-like_helical_dom_sf"/>
</dbReference>
<feature type="compositionally biased region" description="Low complexity" evidence="10">
    <location>
        <begin position="1351"/>
        <end position="1370"/>
    </location>
</feature>
<feature type="compositionally biased region" description="Low complexity" evidence="10">
    <location>
        <begin position="1210"/>
        <end position="1221"/>
    </location>
</feature>